<dbReference type="InterPro" id="IPR001309">
    <property type="entry name" value="Pept_C14_p20"/>
</dbReference>
<dbReference type="InterPro" id="IPR002138">
    <property type="entry name" value="Pept_C14_p10"/>
</dbReference>
<dbReference type="PROSITE" id="PS01122">
    <property type="entry name" value="CASPASE_CYS"/>
    <property type="match status" value="2"/>
</dbReference>
<gene>
    <name evidence="7" type="ORF">EXN66_Car008385</name>
</gene>
<feature type="domain" description="Caspase family p20" evidence="5">
    <location>
        <begin position="441"/>
        <end position="572"/>
    </location>
</feature>
<feature type="domain" description="CARD" evidence="6">
    <location>
        <begin position="1"/>
        <end position="91"/>
    </location>
</feature>
<dbReference type="InterPro" id="IPR011029">
    <property type="entry name" value="DEATH-like_dom_sf"/>
</dbReference>
<evidence type="ECO:0000259" key="6">
    <source>
        <dbReference type="PROSITE" id="PS50209"/>
    </source>
</evidence>
<dbReference type="PROSITE" id="PS50207">
    <property type="entry name" value="CASPASE_P10"/>
    <property type="match status" value="1"/>
</dbReference>
<dbReference type="InterPro" id="IPR029030">
    <property type="entry name" value="Caspase-like_dom_sf"/>
</dbReference>
<dbReference type="GO" id="GO:0050727">
    <property type="term" value="P:regulation of inflammatory response"/>
    <property type="evidence" value="ECO:0007669"/>
    <property type="project" value="TreeGrafter"/>
</dbReference>
<name>A0A6G1PR58_CHAAH</name>
<dbReference type="Pfam" id="PF00656">
    <property type="entry name" value="Peptidase_C14"/>
    <property type="match status" value="2"/>
</dbReference>
<dbReference type="SMART" id="SM00114">
    <property type="entry name" value="CARD"/>
    <property type="match status" value="2"/>
</dbReference>
<evidence type="ECO:0000256" key="1">
    <source>
        <dbReference type="ARBA" id="ARBA00010134"/>
    </source>
</evidence>
<dbReference type="SMART" id="SM00115">
    <property type="entry name" value="CASc"/>
    <property type="match status" value="2"/>
</dbReference>
<feature type="region of interest" description="Disordered" evidence="3">
    <location>
        <begin position="408"/>
        <end position="428"/>
    </location>
</feature>
<dbReference type="PANTHER" id="PTHR47901:SF3">
    <property type="entry name" value="CASPASE-1"/>
    <property type="match status" value="1"/>
</dbReference>
<sequence>MADKELARIRGKFVDAVSLAVLKQLLDDLLEDGVLNDGEKDSVLEDNPTKSDRARCLIDITKRKGNEASRKMIAHLQKRDQTLFSALGLASVQPAPPENPPDWSATLIPTTEAFWREKENDKSIYTVTKNNMRSRVALLITNIKFTNEELNRSGAEKDKENMEKLLTDLGYEVVEHTNLTAEQIDQALIDFSKHRKLTETDSVLVIIMSHGKLGAVLGVNWKHGDEKPDEFPINNIYKYLGSQKCPALLNKPKIIIIQACRGEERGSVLVSTDSAVACDEAPQPGASASADEDDIENDTLQCVHKEKDFISLLSCTPGELNKARTKFVDRVSKEVVKQLLDDLLEDGVLNDGEKDSVLEDNSSRADRARCLLDIIKKKGDRASTKMITHIKRRDAELHSELFTNQPVLPDFAEPSKESKSSPPRVKRNENSIYPVTDISFRNRVALLICNKVFTNEKLNRSGAEKDEVNMEKQLTTLGYEVVKYENLTAEEINDALMKFSQHPKLKGTDSVFVVIMSHGKLGAVLGINWKDGDEKPDEFPVNNIYTHLGSQKCPALLNKPKIIIIQACRGEEDGSVLVSDSVVTDDVRPPQPVPSASELDIEDDMVRSVHKEKDFISLLSSTPDTVAYRHKEHGSFLIQFIVDVFNSSSRQDDIEELFRKVMQRFEEFSNNVRQMPTKDRCTLTKHFYLFPSQ</sequence>
<accession>A0A6G1PR58</accession>
<dbReference type="InterPro" id="IPR033139">
    <property type="entry name" value="Caspase_cys_AS"/>
</dbReference>
<organism evidence="7 8">
    <name type="scientific">Channa argus</name>
    <name type="common">Northern snakehead</name>
    <name type="synonym">Ophicephalus argus</name>
    <dbReference type="NCBI Taxonomy" id="215402"/>
    <lineage>
        <taxon>Eukaryota</taxon>
        <taxon>Metazoa</taxon>
        <taxon>Chordata</taxon>
        <taxon>Craniata</taxon>
        <taxon>Vertebrata</taxon>
        <taxon>Euteleostomi</taxon>
        <taxon>Actinopterygii</taxon>
        <taxon>Neopterygii</taxon>
        <taxon>Teleostei</taxon>
        <taxon>Neoteleostei</taxon>
        <taxon>Acanthomorphata</taxon>
        <taxon>Anabantaria</taxon>
        <taxon>Anabantiformes</taxon>
        <taxon>Channoidei</taxon>
        <taxon>Channidae</taxon>
        <taxon>Channa</taxon>
    </lineage>
</organism>
<keyword evidence="8" id="KW-1185">Reference proteome</keyword>
<dbReference type="InterPro" id="IPR001315">
    <property type="entry name" value="CARD"/>
</dbReference>
<dbReference type="PROSITE" id="PS50209">
    <property type="entry name" value="CARD"/>
    <property type="match status" value="2"/>
</dbReference>
<comment type="similarity">
    <text evidence="1 2">Belongs to the peptidase C14A family.</text>
</comment>
<dbReference type="PROSITE" id="PS50208">
    <property type="entry name" value="CASPASE_P20"/>
    <property type="match status" value="2"/>
</dbReference>
<dbReference type="InterPro" id="IPR011600">
    <property type="entry name" value="Pept_C14_caspase"/>
</dbReference>
<dbReference type="PANTHER" id="PTHR47901">
    <property type="entry name" value="CASPASE RECRUITMENT DOMAIN-CONTAINING PROTEIN 18"/>
    <property type="match status" value="1"/>
</dbReference>
<dbReference type="GO" id="GO:0006508">
    <property type="term" value="P:proteolysis"/>
    <property type="evidence" value="ECO:0007669"/>
    <property type="project" value="InterPro"/>
</dbReference>
<dbReference type="SUPFAM" id="SSF47986">
    <property type="entry name" value="DEATH domain"/>
    <property type="match status" value="2"/>
</dbReference>
<evidence type="ECO:0000256" key="3">
    <source>
        <dbReference type="SAM" id="MobiDB-lite"/>
    </source>
</evidence>
<feature type="domain" description="Caspase family p20" evidence="5">
    <location>
        <begin position="133"/>
        <end position="264"/>
    </location>
</feature>
<dbReference type="InterPro" id="IPR002398">
    <property type="entry name" value="Pept_C14"/>
</dbReference>
<dbReference type="EMBL" id="CM015719">
    <property type="protein sequence ID" value="KAF3692709.1"/>
    <property type="molecule type" value="Genomic_DNA"/>
</dbReference>
<dbReference type="GO" id="GO:0004197">
    <property type="term" value="F:cysteine-type endopeptidase activity"/>
    <property type="evidence" value="ECO:0007669"/>
    <property type="project" value="InterPro"/>
</dbReference>
<dbReference type="Pfam" id="PF00619">
    <property type="entry name" value="CARD"/>
    <property type="match status" value="1"/>
</dbReference>
<reference evidence="8" key="2">
    <citation type="submission" date="2019-02" db="EMBL/GenBank/DDBJ databases">
        <title>Opniocepnalus argus Var Kimnra genome.</title>
        <authorList>
            <person name="Zhou C."/>
            <person name="Xiao S."/>
        </authorList>
    </citation>
    <scope>NUCLEOTIDE SEQUENCE [LARGE SCALE GENOMIC DNA]</scope>
</reference>
<dbReference type="PRINTS" id="PR00376">
    <property type="entry name" value="IL1BCENZYME"/>
</dbReference>
<evidence type="ECO:0000259" key="4">
    <source>
        <dbReference type="PROSITE" id="PS50207"/>
    </source>
</evidence>
<dbReference type="GO" id="GO:0097169">
    <property type="term" value="C:AIM2 inflammasome complex"/>
    <property type="evidence" value="ECO:0007669"/>
    <property type="project" value="TreeGrafter"/>
</dbReference>
<dbReference type="Gene3D" id="1.10.533.10">
    <property type="entry name" value="Death Domain, Fas"/>
    <property type="match status" value="2"/>
</dbReference>
<dbReference type="CDD" id="cd00032">
    <property type="entry name" value="CASc"/>
    <property type="match status" value="1"/>
</dbReference>
<evidence type="ECO:0000259" key="5">
    <source>
        <dbReference type="PROSITE" id="PS50208"/>
    </source>
</evidence>
<reference evidence="7 8" key="1">
    <citation type="submission" date="2019-02" db="EMBL/GenBank/DDBJ databases">
        <title>Opniocepnalus argus genome.</title>
        <authorList>
            <person name="Zhou C."/>
            <person name="Xiao S."/>
        </authorList>
    </citation>
    <scope>NUCLEOTIDE SEQUENCE [LARGE SCALE GENOMIC DNA]</scope>
    <source>
        <strain evidence="7">OARG1902GOOAL</strain>
        <tissue evidence="7">Muscle</tissue>
    </source>
</reference>
<protein>
    <submittedName>
        <fullName evidence="7">Caspase-1</fullName>
    </submittedName>
</protein>
<feature type="domain" description="CARD" evidence="6">
    <location>
        <begin position="320"/>
        <end position="405"/>
    </location>
</feature>
<dbReference type="CDD" id="cd08325">
    <property type="entry name" value="CARD_CASP1-like"/>
    <property type="match status" value="1"/>
</dbReference>
<evidence type="ECO:0000256" key="2">
    <source>
        <dbReference type="RuleBase" id="RU003971"/>
    </source>
</evidence>
<dbReference type="Proteomes" id="UP000503349">
    <property type="component" value="Chromosome 8"/>
</dbReference>
<dbReference type="Gene3D" id="3.40.50.1460">
    <property type="match status" value="2"/>
</dbReference>
<dbReference type="AlphaFoldDB" id="A0A6G1PR58"/>
<dbReference type="GO" id="GO:0072559">
    <property type="term" value="C:NLRP3 inflammasome complex"/>
    <property type="evidence" value="ECO:0007669"/>
    <property type="project" value="TreeGrafter"/>
</dbReference>
<dbReference type="GO" id="GO:0042981">
    <property type="term" value="P:regulation of apoptotic process"/>
    <property type="evidence" value="ECO:0007669"/>
    <property type="project" value="InterPro"/>
</dbReference>
<dbReference type="InterPro" id="IPR015917">
    <property type="entry name" value="Pept_C14A"/>
</dbReference>
<evidence type="ECO:0000313" key="7">
    <source>
        <dbReference type="EMBL" id="KAF3692709.1"/>
    </source>
</evidence>
<evidence type="ECO:0000313" key="8">
    <source>
        <dbReference type="Proteomes" id="UP000503349"/>
    </source>
</evidence>
<dbReference type="GO" id="GO:0072557">
    <property type="term" value="C:IPAF inflammasome complex"/>
    <property type="evidence" value="ECO:0007669"/>
    <property type="project" value="TreeGrafter"/>
</dbReference>
<feature type="domain" description="Caspase family p10" evidence="4">
    <location>
        <begin position="605"/>
        <end position="691"/>
    </location>
</feature>
<proteinExistence type="inferred from homology"/>
<dbReference type="SUPFAM" id="SSF52129">
    <property type="entry name" value="Caspase-like"/>
    <property type="match status" value="2"/>
</dbReference>